<protein>
    <submittedName>
        <fullName evidence="1">Uncharacterized protein</fullName>
    </submittedName>
</protein>
<comment type="caution">
    <text evidence="1">The sequence shown here is derived from an EMBL/GenBank/DDBJ whole genome shotgun (WGS) entry which is preliminary data.</text>
</comment>
<gene>
    <name evidence="1" type="ORF">NDU88_008963</name>
</gene>
<reference evidence="1" key="1">
    <citation type="journal article" date="2022" name="bioRxiv">
        <title>Sequencing and chromosome-scale assembly of the giantPleurodeles waltlgenome.</title>
        <authorList>
            <person name="Brown T."/>
            <person name="Elewa A."/>
            <person name="Iarovenko S."/>
            <person name="Subramanian E."/>
            <person name="Araus A.J."/>
            <person name="Petzold A."/>
            <person name="Susuki M."/>
            <person name="Suzuki K.-i.T."/>
            <person name="Hayashi T."/>
            <person name="Toyoda A."/>
            <person name="Oliveira C."/>
            <person name="Osipova E."/>
            <person name="Leigh N.D."/>
            <person name="Simon A."/>
            <person name="Yun M.H."/>
        </authorList>
    </citation>
    <scope>NUCLEOTIDE SEQUENCE</scope>
    <source>
        <strain evidence="1">20211129_DDA</strain>
        <tissue evidence="1">Liver</tissue>
    </source>
</reference>
<proteinExistence type="predicted"/>
<dbReference type="AlphaFoldDB" id="A0AAV7QRJ8"/>
<evidence type="ECO:0000313" key="1">
    <source>
        <dbReference type="EMBL" id="KAJ1142650.1"/>
    </source>
</evidence>
<evidence type="ECO:0000313" key="2">
    <source>
        <dbReference type="Proteomes" id="UP001066276"/>
    </source>
</evidence>
<accession>A0AAV7QRJ8</accession>
<organism evidence="1 2">
    <name type="scientific">Pleurodeles waltl</name>
    <name type="common">Iberian ribbed newt</name>
    <dbReference type="NCBI Taxonomy" id="8319"/>
    <lineage>
        <taxon>Eukaryota</taxon>
        <taxon>Metazoa</taxon>
        <taxon>Chordata</taxon>
        <taxon>Craniata</taxon>
        <taxon>Vertebrata</taxon>
        <taxon>Euteleostomi</taxon>
        <taxon>Amphibia</taxon>
        <taxon>Batrachia</taxon>
        <taxon>Caudata</taxon>
        <taxon>Salamandroidea</taxon>
        <taxon>Salamandridae</taxon>
        <taxon>Pleurodelinae</taxon>
        <taxon>Pleurodeles</taxon>
    </lineage>
</organism>
<sequence length="142" mass="15392">MGRIVTSFALVRSQLLQITCPSSNSNYWKDVDVNGAVPGPHPLPLLNHCRPPESEDLKADGLVVLSQAWWELSGAKDGIWNALILALTTEQHGAWLPTPLPYSEAPSYLLSRSGDRAVQLLGPSTGSSDYPSHNLVIRGLHS</sequence>
<name>A0AAV7QRJ8_PLEWA</name>
<dbReference type="Proteomes" id="UP001066276">
    <property type="component" value="Chromosome 6"/>
</dbReference>
<dbReference type="EMBL" id="JANPWB010000010">
    <property type="protein sequence ID" value="KAJ1142650.1"/>
    <property type="molecule type" value="Genomic_DNA"/>
</dbReference>
<keyword evidence="2" id="KW-1185">Reference proteome</keyword>